<dbReference type="EMBL" id="JANPWB010000010">
    <property type="protein sequence ID" value="KAJ1146228.1"/>
    <property type="molecule type" value="Genomic_DNA"/>
</dbReference>
<sequence length="234" mass="25976">MLARTRVTKTQQNAETGQRFASLATLLSRSTRRNHREAPGRASSALPRSVDVAKRCLSPERPVPRECSRQLTVPATGQEESGAESRFPLTQYEGGDLGNPTGRIPELHRSCPDNEDAHTGNPDIRVPELVKREEGLQEKRAPFTEDAGGGREENERGIEERNDVLTSTASTMTCGINATPTKEEETDGRESRHVLGRTWLYQIALHLKYVLLYPAKLKVFFNGKAKLLGSLEEV</sequence>
<evidence type="ECO:0000256" key="1">
    <source>
        <dbReference type="SAM" id="MobiDB-lite"/>
    </source>
</evidence>
<feature type="region of interest" description="Disordered" evidence="1">
    <location>
        <begin position="27"/>
        <end position="46"/>
    </location>
</feature>
<feature type="compositionally biased region" description="Basic and acidic residues" evidence="1">
    <location>
        <begin position="105"/>
        <end position="118"/>
    </location>
</feature>
<evidence type="ECO:0000313" key="3">
    <source>
        <dbReference type="Proteomes" id="UP001066276"/>
    </source>
</evidence>
<feature type="compositionally biased region" description="Basic and acidic residues" evidence="1">
    <location>
        <begin position="125"/>
        <end position="158"/>
    </location>
</feature>
<dbReference type="Proteomes" id="UP001066276">
    <property type="component" value="Chromosome 6"/>
</dbReference>
<name>A0AAV7R1N2_PLEWA</name>
<reference evidence="2" key="1">
    <citation type="journal article" date="2022" name="bioRxiv">
        <title>Sequencing and chromosome-scale assembly of the giantPleurodeles waltlgenome.</title>
        <authorList>
            <person name="Brown T."/>
            <person name="Elewa A."/>
            <person name="Iarovenko S."/>
            <person name="Subramanian E."/>
            <person name="Araus A.J."/>
            <person name="Petzold A."/>
            <person name="Susuki M."/>
            <person name="Suzuki K.-i.T."/>
            <person name="Hayashi T."/>
            <person name="Toyoda A."/>
            <person name="Oliveira C."/>
            <person name="Osipova E."/>
            <person name="Leigh N.D."/>
            <person name="Simon A."/>
            <person name="Yun M.H."/>
        </authorList>
    </citation>
    <scope>NUCLEOTIDE SEQUENCE</scope>
    <source>
        <strain evidence="2">20211129_DDA</strain>
        <tissue evidence="2">Liver</tissue>
    </source>
</reference>
<feature type="region of interest" description="Disordered" evidence="1">
    <location>
        <begin position="61"/>
        <end position="158"/>
    </location>
</feature>
<keyword evidence="3" id="KW-1185">Reference proteome</keyword>
<evidence type="ECO:0000313" key="2">
    <source>
        <dbReference type="EMBL" id="KAJ1146228.1"/>
    </source>
</evidence>
<feature type="compositionally biased region" description="Polar residues" evidence="1">
    <location>
        <begin position="69"/>
        <end position="79"/>
    </location>
</feature>
<accession>A0AAV7R1N2</accession>
<organism evidence="2 3">
    <name type="scientific">Pleurodeles waltl</name>
    <name type="common">Iberian ribbed newt</name>
    <dbReference type="NCBI Taxonomy" id="8319"/>
    <lineage>
        <taxon>Eukaryota</taxon>
        <taxon>Metazoa</taxon>
        <taxon>Chordata</taxon>
        <taxon>Craniata</taxon>
        <taxon>Vertebrata</taxon>
        <taxon>Euteleostomi</taxon>
        <taxon>Amphibia</taxon>
        <taxon>Batrachia</taxon>
        <taxon>Caudata</taxon>
        <taxon>Salamandroidea</taxon>
        <taxon>Salamandridae</taxon>
        <taxon>Pleurodelinae</taxon>
        <taxon>Pleurodeles</taxon>
    </lineage>
</organism>
<gene>
    <name evidence="2" type="ORF">NDU88_012508</name>
</gene>
<proteinExistence type="predicted"/>
<protein>
    <submittedName>
        <fullName evidence="2">Uncharacterized protein</fullName>
    </submittedName>
</protein>
<comment type="caution">
    <text evidence="2">The sequence shown here is derived from an EMBL/GenBank/DDBJ whole genome shotgun (WGS) entry which is preliminary data.</text>
</comment>
<dbReference type="AlphaFoldDB" id="A0AAV7R1N2"/>